<dbReference type="InterPro" id="IPR006665">
    <property type="entry name" value="OmpA-like"/>
</dbReference>
<proteinExistence type="predicted"/>
<dbReference type="RefSeq" id="WP_155340087.1">
    <property type="nucleotide sequence ID" value="NZ_BAAABN010000030.1"/>
</dbReference>
<keyword evidence="1" id="KW-0472">Membrane</keyword>
<evidence type="ECO:0000259" key="2">
    <source>
        <dbReference type="PROSITE" id="PS51123"/>
    </source>
</evidence>
<dbReference type="PROSITE" id="PS51257">
    <property type="entry name" value="PROKAR_LIPOPROTEIN"/>
    <property type="match status" value="1"/>
</dbReference>
<keyword evidence="4" id="KW-1185">Reference proteome</keyword>
<dbReference type="EMBL" id="BLAD01000075">
    <property type="protein sequence ID" value="GES03959.1"/>
    <property type="molecule type" value="Genomic_DNA"/>
</dbReference>
<dbReference type="AlphaFoldDB" id="A0A5M3W6L2"/>
<evidence type="ECO:0000256" key="1">
    <source>
        <dbReference type="PROSITE-ProRule" id="PRU00473"/>
    </source>
</evidence>
<dbReference type="Pfam" id="PF00691">
    <property type="entry name" value="OmpA"/>
    <property type="match status" value="1"/>
</dbReference>
<evidence type="ECO:0000313" key="4">
    <source>
        <dbReference type="Proteomes" id="UP000334990"/>
    </source>
</evidence>
<dbReference type="PROSITE" id="PS51123">
    <property type="entry name" value="OMPA_2"/>
    <property type="match status" value="1"/>
</dbReference>
<sequence>MGSSRFIPGRVKALVVLASLAAACGGESTEADSEPAKGVSEIVLIAEKTDRVAGVIPKDMRGKAKALAEKGAGTLRVFAVGRTASEVGFIDLRITRAGTDQEEHSPPLRAIGVDDRLTDLSEAIAKAQVGSIGFDLYAALQAAEDISKGGRADVTLATAVLTATVAPLDMSVLTAGDPEAAVQEVMKTDISEVDLSGVDLHPVLLTPGGSGQEPLGVASEVWREKFIVGLGQALGARVSEPVRDRERAAPWADPSAVPPIVQIEPEPTPTPDPPRVGRIDAAYFRPDEAVLIDPAAVESKAAQIAGQYLEAPAGSVMTVTGFCAKFGDNPAGARALSKRRAEVIRDLLVDAGVPPEFVRADGKGWDVKGTPGKPAQDRAQRVVVVKITAPETT</sequence>
<dbReference type="Proteomes" id="UP000334990">
    <property type="component" value="Unassembled WGS sequence"/>
</dbReference>
<dbReference type="OrthoDB" id="9815217at2"/>
<reference evidence="3 4" key="1">
    <citation type="submission" date="2019-10" db="EMBL/GenBank/DDBJ databases">
        <title>Whole genome shotgun sequence of Acrocarpospora corrugata NBRC 13972.</title>
        <authorList>
            <person name="Ichikawa N."/>
            <person name="Kimura A."/>
            <person name="Kitahashi Y."/>
            <person name="Komaki H."/>
            <person name="Oguchi A."/>
        </authorList>
    </citation>
    <scope>NUCLEOTIDE SEQUENCE [LARGE SCALE GENOMIC DNA]</scope>
    <source>
        <strain evidence="3 4">NBRC 13972</strain>
    </source>
</reference>
<organism evidence="3 4">
    <name type="scientific">Acrocarpospora corrugata</name>
    <dbReference type="NCBI Taxonomy" id="35763"/>
    <lineage>
        <taxon>Bacteria</taxon>
        <taxon>Bacillati</taxon>
        <taxon>Actinomycetota</taxon>
        <taxon>Actinomycetes</taxon>
        <taxon>Streptosporangiales</taxon>
        <taxon>Streptosporangiaceae</taxon>
        <taxon>Acrocarpospora</taxon>
    </lineage>
</organism>
<evidence type="ECO:0000313" key="3">
    <source>
        <dbReference type="EMBL" id="GES03959.1"/>
    </source>
</evidence>
<dbReference type="Gene3D" id="3.30.1330.60">
    <property type="entry name" value="OmpA-like domain"/>
    <property type="match status" value="1"/>
</dbReference>
<feature type="domain" description="OmpA-like" evidence="2">
    <location>
        <begin position="271"/>
        <end position="391"/>
    </location>
</feature>
<protein>
    <recommendedName>
        <fullName evidence="2">OmpA-like domain-containing protein</fullName>
    </recommendedName>
</protein>
<accession>A0A5M3W6L2</accession>
<dbReference type="SUPFAM" id="SSF103088">
    <property type="entry name" value="OmpA-like"/>
    <property type="match status" value="1"/>
</dbReference>
<name>A0A5M3W6L2_9ACTN</name>
<dbReference type="InterPro" id="IPR036737">
    <property type="entry name" value="OmpA-like_sf"/>
</dbReference>
<comment type="caution">
    <text evidence="3">The sequence shown here is derived from an EMBL/GenBank/DDBJ whole genome shotgun (WGS) entry which is preliminary data.</text>
</comment>
<dbReference type="GO" id="GO:0016020">
    <property type="term" value="C:membrane"/>
    <property type="evidence" value="ECO:0007669"/>
    <property type="project" value="UniProtKB-UniRule"/>
</dbReference>
<gene>
    <name evidence="3" type="ORF">Acor_60250</name>
</gene>